<dbReference type="SUPFAM" id="SSF53098">
    <property type="entry name" value="Ribonuclease H-like"/>
    <property type="match status" value="1"/>
</dbReference>
<evidence type="ECO:0000313" key="2">
    <source>
        <dbReference type="EMBL" id="CAG8851571.1"/>
    </source>
</evidence>
<proteinExistence type="predicted"/>
<dbReference type="EMBL" id="CAJVQB010106764">
    <property type="protein sequence ID" value="CAG8851571.1"/>
    <property type="molecule type" value="Genomic_DNA"/>
</dbReference>
<sequence length="77" mass="8521">RQTQIIENDLLCEVKWYLDEPIAIKTTNFPNLSAMAQDFLVIPATSIISEQMFSCAGCIIDNSCALLDINTIATRGL</sequence>
<reference evidence="2 3" key="1">
    <citation type="submission" date="2021-06" db="EMBL/GenBank/DDBJ databases">
        <authorList>
            <person name="Kallberg Y."/>
            <person name="Tangrot J."/>
            <person name="Rosling A."/>
        </authorList>
    </citation>
    <scope>NUCLEOTIDE SEQUENCE [LARGE SCALE GENOMIC DNA]</scope>
    <source>
        <strain evidence="2 3">120-4 pot B 10/14</strain>
    </source>
</reference>
<evidence type="ECO:0000313" key="3">
    <source>
        <dbReference type="Proteomes" id="UP000789901"/>
    </source>
</evidence>
<dbReference type="InterPro" id="IPR008906">
    <property type="entry name" value="HATC_C_dom"/>
</dbReference>
<accession>A0ABN7X9S8</accession>
<gene>
    <name evidence="2" type="ORF">GMARGA_LOCUS40809</name>
</gene>
<comment type="caution">
    <text evidence="2">The sequence shown here is derived from an EMBL/GenBank/DDBJ whole genome shotgun (WGS) entry which is preliminary data.</text>
</comment>
<dbReference type="Pfam" id="PF05699">
    <property type="entry name" value="Dimer_Tnp_hAT"/>
    <property type="match status" value="1"/>
</dbReference>
<feature type="domain" description="HAT C-terminal dimerisation" evidence="1">
    <location>
        <begin position="26"/>
        <end position="62"/>
    </location>
</feature>
<evidence type="ECO:0000259" key="1">
    <source>
        <dbReference type="Pfam" id="PF05699"/>
    </source>
</evidence>
<feature type="non-terminal residue" evidence="2">
    <location>
        <position position="1"/>
    </location>
</feature>
<dbReference type="InterPro" id="IPR012337">
    <property type="entry name" value="RNaseH-like_sf"/>
</dbReference>
<protein>
    <submittedName>
        <fullName evidence="2">40820_t:CDS:1</fullName>
    </submittedName>
</protein>
<dbReference type="Proteomes" id="UP000789901">
    <property type="component" value="Unassembled WGS sequence"/>
</dbReference>
<feature type="non-terminal residue" evidence="2">
    <location>
        <position position="77"/>
    </location>
</feature>
<name>A0ABN7X9S8_GIGMA</name>
<keyword evidence="3" id="KW-1185">Reference proteome</keyword>
<organism evidence="2 3">
    <name type="scientific">Gigaspora margarita</name>
    <dbReference type="NCBI Taxonomy" id="4874"/>
    <lineage>
        <taxon>Eukaryota</taxon>
        <taxon>Fungi</taxon>
        <taxon>Fungi incertae sedis</taxon>
        <taxon>Mucoromycota</taxon>
        <taxon>Glomeromycotina</taxon>
        <taxon>Glomeromycetes</taxon>
        <taxon>Diversisporales</taxon>
        <taxon>Gigasporaceae</taxon>
        <taxon>Gigaspora</taxon>
    </lineage>
</organism>